<dbReference type="GO" id="GO:0046872">
    <property type="term" value="F:metal ion binding"/>
    <property type="evidence" value="ECO:0007669"/>
    <property type="project" value="UniProtKB-KW"/>
</dbReference>
<dbReference type="GO" id="GO:0016787">
    <property type="term" value="F:hydrolase activity"/>
    <property type="evidence" value="ECO:0007669"/>
    <property type="project" value="UniProtKB-KW"/>
</dbReference>
<name>A0A6V8PKE9_9ACTN</name>
<dbReference type="AlphaFoldDB" id="A0A6V8PKE9"/>
<keyword evidence="2" id="KW-0378">Hydrolase</keyword>
<sequence length="285" mass="32246">MIEEKTREISEEGVSICSYPLTIVHISDLHVGSEYFVPDLLNRSIVEINELNPHIVVVSGDLTTQGFKREYNFVKRYLDQIECPNIMVTPGNHDSRNVGYLHFEEIFGERYQALNVDCVTVVGADSSEPDLDNGQIGREHYGWITRMFSSNEGGIKIFVLHHHLLPIPATGRERNIVTDAGDVLEVLIEAGVNLVLCGHKHVPYLWRLENMLIVNAGTVSSLRLRGNTKPCYNIIKISLDHIQIIRKYPFAESVPILDLPREVLDRMAPINQFNYGVKSLVASER</sequence>
<evidence type="ECO:0000259" key="5">
    <source>
        <dbReference type="Pfam" id="PF00149"/>
    </source>
</evidence>
<dbReference type="SUPFAM" id="SSF56300">
    <property type="entry name" value="Metallo-dependent phosphatases"/>
    <property type="match status" value="1"/>
</dbReference>
<dbReference type="InterPro" id="IPR029052">
    <property type="entry name" value="Metallo-depent_PP-like"/>
</dbReference>
<gene>
    <name evidence="6" type="ORF">HKBW3S42_00509</name>
</gene>
<evidence type="ECO:0000256" key="1">
    <source>
        <dbReference type="ARBA" id="ARBA00022723"/>
    </source>
</evidence>
<proteinExistence type="inferred from homology"/>
<evidence type="ECO:0000256" key="2">
    <source>
        <dbReference type="ARBA" id="ARBA00022801"/>
    </source>
</evidence>
<keyword evidence="1" id="KW-0479">Metal-binding</keyword>
<evidence type="ECO:0000313" key="7">
    <source>
        <dbReference type="Proteomes" id="UP000568877"/>
    </source>
</evidence>
<dbReference type="CDD" id="cd07400">
    <property type="entry name" value="MPP_1"/>
    <property type="match status" value="1"/>
</dbReference>
<dbReference type="PANTHER" id="PTHR42988">
    <property type="entry name" value="PHOSPHOHYDROLASE"/>
    <property type="match status" value="1"/>
</dbReference>
<comment type="caution">
    <text evidence="6">The sequence shown here is derived from an EMBL/GenBank/DDBJ whole genome shotgun (WGS) entry which is preliminary data.</text>
</comment>
<evidence type="ECO:0000256" key="3">
    <source>
        <dbReference type="ARBA" id="ARBA00023004"/>
    </source>
</evidence>
<evidence type="ECO:0000256" key="4">
    <source>
        <dbReference type="ARBA" id="ARBA00025742"/>
    </source>
</evidence>
<comment type="similarity">
    <text evidence="4">Belongs to the cyclic nucleotide phosphodiesterase class-III family.</text>
</comment>
<dbReference type="InterPro" id="IPR050884">
    <property type="entry name" value="CNP_phosphodiesterase-III"/>
</dbReference>
<reference evidence="6 7" key="1">
    <citation type="journal article" date="2020" name="Front. Microbiol.">
        <title>Single-cell genomics of novel Actinobacteria with the Wood-Ljungdahl pathway discovered in a serpentinizing system.</title>
        <authorList>
            <person name="Merino N."/>
            <person name="Kawai M."/>
            <person name="Boyd E.S."/>
            <person name="Colman D.R."/>
            <person name="McGlynn S.E."/>
            <person name="Nealson K.H."/>
            <person name="Kurokawa K."/>
            <person name="Hongoh Y."/>
        </authorList>
    </citation>
    <scope>NUCLEOTIDE SEQUENCE [LARGE SCALE GENOMIC DNA]</scope>
    <source>
        <strain evidence="6 7">S42</strain>
    </source>
</reference>
<dbReference type="PANTHER" id="PTHR42988:SF2">
    <property type="entry name" value="CYCLIC NUCLEOTIDE PHOSPHODIESTERASE CBUA0032-RELATED"/>
    <property type="match status" value="1"/>
</dbReference>
<protein>
    <recommendedName>
        <fullName evidence="5">Calcineurin-like phosphoesterase domain-containing protein</fullName>
    </recommendedName>
</protein>
<accession>A0A6V8PKE9</accession>
<organism evidence="6 7">
    <name type="scientific">Candidatus Hakubella thermalkaliphila</name>
    <dbReference type="NCBI Taxonomy" id="2754717"/>
    <lineage>
        <taxon>Bacteria</taxon>
        <taxon>Bacillati</taxon>
        <taxon>Actinomycetota</taxon>
        <taxon>Actinomycetota incertae sedis</taxon>
        <taxon>Candidatus Hakubellales</taxon>
        <taxon>Candidatus Hakubellaceae</taxon>
        <taxon>Candidatus Hakubella</taxon>
    </lineage>
</organism>
<dbReference type="Proteomes" id="UP000568877">
    <property type="component" value="Unassembled WGS sequence"/>
</dbReference>
<dbReference type="Pfam" id="PF00149">
    <property type="entry name" value="Metallophos"/>
    <property type="match status" value="1"/>
</dbReference>
<keyword evidence="3" id="KW-0408">Iron</keyword>
<dbReference type="Gene3D" id="3.60.21.10">
    <property type="match status" value="1"/>
</dbReference>
<evidence type="ECO:0000313" key="6">
    <source>
        <dbReference type="EMBL" id="GFP32204.1"/>
    </source>
</evidence>
<dbReference type="EMBL" id="BLSA01000043">
    <property type="protein sequence ID" value="GFP32204.1"/>
    <property type="molecule type" value="Genomic_DNA"/>
</dbReference>
<dbReference type="InterPro" id="IPR004843">
    <property type="entry name" value="Calcineurin-like_PHP"/>
</dbReference>
<feature type="domain" description="Calcineurin-like phosphoesterase" evidence="5">
    <location>
        <begin position="22"/>
        <end position="203"/>
    </location>
</feature>